<sequence>MSLVHLKNKKTGITYVYESVGYWDKEKKQTRNHRKCIGKLDPVTGELIPSKKYTDGLKEIINQKEKKRGPVPSTTYQRRFYGATYLFDAISAKLGLTEDLARCFPESYPQILSLAYYLVLEDRNPMSRFSRWAKTHVHPYGKSLPSQRSSELFGSITENAKHHFFLLQSKRRLREEYLAYDTTSVSSYSKALKQVKYGKNKDHDPLPQINLALLYGETSGLPVAYRKLPGNIADVKTIRTLLADVDFLKQKEVKVVMDRGFYSEKNINAFYQDHVKFLIGARTSLKFVRKTLDDVRQKMITRAHYDSGCNLYYVSFLTDWDYSEVKKRTGELMTDKKRLYLHLFYNDQKATDDKMAFNKLLDRLEEELQSGRRNPEHERLYTRYYKWKETPVRGLSLTPKNEAIAKAERDFGYFALISNGIKDPIEALEIYRTKDLIEKAFGNLKERLNLRRTSVSSEENLEGKLFVQFIALFYLSYIKKAMSEHQLFKRYTIQELLDELDVVEQYRQPGGHTHIGELTKKQMDLYQALGVDPPALV</sequence>
<organism evidence="2 3">
    <name type="scientific">Sporolactobacillus putidus</name>
    <dbReference type="NCBI Taxonomy" id="492735"/>
    <lineage>
        <taxon>Bacteria</taxon>
        <taxon>Bacillati</taxon>
        <taxon>Bacillota</taxon>
        <taxon>Bacilli</taxon>
        <taxon>Bacillales</taxon>
        <taxon>Sporolactobacillaceae</taxon>
        <taxon>Sporolactobacillus</taxon>
    </lineage>
</organism>
<dbReference type="InterPro" id="IPR002559">
    <property type="entry name" value="Transposase_11"/>
</dbReference>
<dbReference type="EMBL" id="BMOK01000008">
    <property type="protein sequence ID" value="GGL57188.1"/>
    <property type="molecule type" value="Genomic_DNA"/>
</dbReference>
<dbReference type="PANTHER" id="PTHR34614:SF2">
    <property type="entry name" value="TRANSPOSASE IS4-LIKE DOMAIN-CONTAINING PROTEIN"/>
    <property type="match status" value="1"/>
</dbReference>
<evidence type="ECO:0000313" key="3">
    <source>
        <dbReference type="Proteomes" id="UP000654670"/>
    </source>
</evidence>
<dbReference type="SUPFAM" id="SSF53098">
    <property type="entry name" value="Ribonuclease H-like"/>
    <property type="match status" value="1"/>
</dbReference>
<dbReference type="Proteomes" id="UP000654670">
    <property type="component" value="Unassembled WGS sequence"/>
</dbReference>
<dbReference type="Pfam" id="PF01609">
    <property type="entry name" value="DDE_Tnp_1"/>
    <property type="match status" value="1"/>
</dbReference>
<dbReference type="PANTHER" id="PTHR34614">
    <property type="match status" value="1"/>
</dbReference>
<name>A0A917W1P5_9BACL</name>
<accession>A0A917W1P5</accession>
<feature type="domain" description="Transposase IS4-like" evidence="1">
    <location>
        <begin position="178"/>
        <end position="473"/>
    </location>
</feature>
<comment type="caution">
    <text evidence="2">The sequence shown here is derived from an EMBL/GenBank/DDBJ whole genome shotgun (WGS) entry which is preliminary data.</text>
</comment>
<dbReference type="InterPro" id="IPR012337">
    <property type="entry name" value="RNaseH-like_sf"/>
</dbReference>
<dbReference type="GO" id="GO:0006313">
    <property type="term" value="P:DNA transposition"/>
    <property type="evidence" value="ECO:0007669"/>
    <property type="project" value="InterPro"/>
</dbReference>
<evidence type="ECO:0000259" key="1">
    <source>
        <dbReference type="Pfam" id="PF01609"/>
    </source>
</evidence>
<dbReference type="AlphaFoldDB" id="A0A917W1P5"/>
<reference evidence="2" key="2">
    <citation type="submission" date="2020-09" db="EMBL/GenBank/DDBJ databases">
        <authorList>
            <person name="Sun Q."/>
            <person name="Ohkuma M."/>
        </authorList>
    </citation>
    <scope>NUCLEOTIDE SEQUENCE</scope>
    <source>
        <strain evidence="2">JCM 15325</strain>
    </source>
</reference>
<dbReference type="GO" id="GO:0003677">
    <property type="term" value="F:DNA binding"/>
    <property type="evidence" value="ECO:0007669"/>
    <property type="project" value="InterPro"/>
</dbReference>
<dbReference type="NCBIfam" id="NF033559">
    <property type="entry name" value="transpos_IS1634"/>
    <property type="match status" value="1"/>
</dbReference>
<proteinExistence type="predicted"/>
<dbReference type="RefSeq" id="WP_188803188.1">
    <property type="nucleotide sequence ID" value="NZ_BMOK01000008.1"/>
</dbReference>
<reference evidence="2" key="1">
    <citation type="journal article" date="2014" name="Int. J. Syst. Evol. Microbiol.">
        <title>Complete genome sequence of Corynebacterium casei LMG S-19264T (=DSM 44701T), isolated from a smear-ripened cheese.</title>
        <authorList>
            <consortium name="US DOE Joint Genome Institute (JGI-PGF)"/>
            <person name="Walter F."/>
            <person name="Albersmeier A."/>
            <person name="Kalinowski J."/>
            <person name="Ruckert C."/>
        </authorList>
    </citation>
    <scope>NUCLEOTIDE SEQUENCE</scope>
    <source>
        <strain evidence="2">JCM 15325</strain>
    </source>
</reference>
<keyword evidence="3" id="KW-1185">Reference proteome</keyword>
<dbReference type="GO" id="GO:0004803">
    <property type="term" value="F:transposase activity"/>
    <property type="evidence" value="ECO:0007669"/>
    <property type="project" value="InterPro"/>
</dbReference>
<dbReference type="InterPro" id="IPR047654">
    <property type="entry name" value="IS1634_transpos"/>
</dbReference>
<gene>
    <name evidence="2" type="ORF">GCM10007968_21520</name>
</gene>
<evidence type="ECO:0000313" key="2">
    <source>
        <dbReference type="EMBL" id="GGL57188.1"/>
    </source>
</evidence>
<protein>
    <recommendedName>
        <fullName evidence="1">Transposase IS4-like domain-containing protein</fullName>
    </recommendedName>
</protein>